<dbReference type="Pfam" id="PF08843">
    <property type="entry name" value="AbiEii"/>
    <property type="match status" value="1"/>
</dbReference>
<dbReference type="GO" id="GO:0016740">
    <property type="term" value="F:transferase activity"/>
    <property type="evidence" value="ECO:0007669"/>
    <property type="project" value="UniProtKB-KW"/>
</dbReference>
<reference evidence="2" key="1">
    <citation type="journal article" date="2024" name="J Bioinform Genom">
        <title>Complete genome sequence of the type strain bacterium Sphaerochaeta associata GLS2t (VKM B-2742)t.</title>
        <authorList>
            <person name="Troshina O.Y."/>
            <person name="Tepeeva A.N."/>
            <person name="Arzamasceva V.O."/>
            <person name="Whitman W.B."/>
            <person name="Varghese N."/>
            <person name="Shapiro N."/>
            <person name="Woyke T."/>
            <person name="Kripides N.C."/>
            <person name="Vasilenko O.V."/>
        </authorList>
    </citation>
    <scope>NUCLEOTIDE SEQUENCE [LARGE SCALE GENOMIC DNA]</scope>
    <source>
        <strain evidence="2">GLS2T</strain>
    </source>
</reference>
<keyword evidence="2" id="KW-1185">Reference proteome</keyword>
<dbReference type="Gene3D" id="3.10.450.620">
    <property type="entry name" value="JHP933, nucleotidyltransferase-like core domain"/>
    <property type="match status" value="1"/>
</dbReference>
<sequence length="277" mass="31837">MNKAGLTALCHTISKDTGLTFNSVMLYYFLENILRKLVQGKYGETLVFKGGFLLSNVVGIESRSTMDIDILVRNMQISEENVLAMLTESLKENEGDEIQYEIMGISPIKEQDQYGGYRASILCRFENIRQVIPLDIATGDVITPNPIQYSFSSVFGDDEIPIKAYPIETMLAEKLQTIYARGFLNSRNKDYYDLHILYKLKSKAIDMPTLVRACEQTFQYRKTEFDLVKIQELLERLKVDDSFQKRWNAYAKKNNYVHGLSFEAVILDAIRLINKMS</sequence>
<keyword evidence="1" id="KW-0808">Transferase</keyword>
<accession>A0ABY4DAM4</accession>
<evidence type="ECO:0000313" key="1">
    <source>
        <dbReference type="EMBL" id="UOM51331.1"/>
    </source>
</evidence>
<dbReference type="InterPro" id="IPR014942">
    <property type="entry name" value="AbiEii"/>
</dbReference>
<evidence type="ECO:0000313" key="2">
    <source>
        <dbReference type="Proteomes" id="UP000829708"/>
    </source>
</evidence>
<protein>
    <submittedName>
        <fullName evidence="1">Nucleotidyl transferase AbiEii/AbiGii toxin family protein</fullName>
    </submittedName>
</protein>
<dbReference type="RefSeq" id="WP_244772703.1">
    <property type="nucleotide sequence ID" value="NZ_CP094929.1"/>
</dbReference>
<dbReference type="EMBL" id="CP094929">
    <property type="protein sequence ID" value="UOM51331.1"/>
    <property type="molecule type" value="Genomic_DNA"/>
</dbReference>
<proteinExistence type="predicted"/>
<gene>
    <name evidence="1" type="ORF">MUG09_00905</name>
</gene>
<dbReference type="Proteomes" id="UP000829708">
    <property type="component" value="Chromosome"/>
</dbReference>
<organism evidence="1 2">
    <name type="scientific">Sphaerochaeta associata</name>
    <dbReference type="NCBI Taxonomy" id="1129264"/>
    <lineage>
        <taxon>Bacteria</taxon>
        <taxon>Pseudomonadati</taxon>
        <taxon>Spirochaetota</taxon>
        <taxon>Spirochaetia</taxon>
        <taxon>Spirochaetales</taxon>
        <taxon>Sphaerochaetaceae</taxon>
        <taxon>Sphaerochaeta</taxon>
    </lineage>
</organism>
<name>A0ABY4DAM4_9SPIR</name>